<accession>A0A8A8D618</accession>
<evidence type="ECO:0000313" key="2">
    <source>
        <dbReference type="Proteomes" id="UP000027834"/>
    </source>
</evidence>
<reference evidence="1" key="2">
    <citation type="submission" date="2021-03" db="EMBL/GenBank/DDBJ databases">
        <title>Complete genome sequence of Burkholderia seminalis 869T2.</title>
        <authorList>
            <person name="Hung S.-H."/>
            <person name="Huang C.-T."/>
            <person name="Huang C.-C."/>
            <person name="Kuo C.-H."/>
        </authorList>
    </citation>
    <scope>NUCLEOTIDE SEQUENCE</scope>
    <source>
        <strain evidence="1">869T2</strain>
    </source>
</reference>
<organism evidence="1 2">
    <name type="scientific">Burkholderia seminalis</name>
    <dbReference type="NCBI Taxonomy" id="488731"/>
    <lineage>
        <taxon>Bacteria</taxon>
        <taxon>Pseudomonadati</taxon>
        <taxon>Pseudomonadota</taxon>
        <taxon>Betaproteobacteria</taxon>
        <taxon>Burkholderiales</taxon>
        <taxon>Burkholderiaceae</taxon>
        <taxon>Burkholderia</taxon>
        <taxon>Burkholderia cepacia complex</taxon>
    </lineage>
</organism>
<sequence>MSKKSPYREDTGVPDTFAVATLCSWQRCDSSLAAQFPKAGTFFGECLKSAGLRMTRHVGRLRADARPRVAGDIAAQVAARHGLPAGRVGGRRLARRIPVILLAVRRLRAIVGMGWSGQRHGHDNAACNEQ</sequence>
<keyword evidence="2" id="KW-1185">Reference proteome</keyword>
<name>A0A8A8D618_9BURK</name>
<protein>
    <submittedName>
        <fullName evidence="1">Uncharacterized protein</fullName>
    </submittedName>
</protein>
<dbReference type="Proteomes" id="UP000027834">
    <property type="component" value="Chromosome 1"/>
</dbReference>
<dbReference type="EMBL" id="CP072520">
    <property type="protein sequence ID" value="QTO20089.1"/>
    <property type="molecule type" value="Genomic_DNA"/>
</dbReference>
<evidence type="ECO:0000313" key="1">
    <source>
        <dbReference type="EMBL" id="QTO20089.1"/>
    </source>
</evidence>
<reference evidence="1" key="1">
    <citation type="submission" date="2014-04" db="EMBL/GenBank/DDBJ databases">
        <authorList>
            <person name="Ho Y.-N."/>
            <person name="Huang C.-C."/>
        </authorList>
    </citation>
    <scope>NUCLEOTIDE SEQUENCE</scope>
    <source>
        <strain evidence="1">869T2</strain>
    </source>
</reference>
<dbReference type="AlphaFoldDB" id="A0A8A8D618"/>
<gene>
    <name evidence="1" type="ORF">DT99_007645</name>
</gene>
<proteinExistence type="predicted"/>